<dbReference type="GO" id="GO:0016832">
    <property type="term" value="F:aldehyde-lyase activity"/>
    <property type="evidence" value="ECO:0007669"/>
    <property type="project" value="TreeGrafter"/>
</dbReference>
<gene>
    <name evidence="4" type="ORF">SEMRO_23_G015920.1</name>
</gene>
<reference evidence="4" key="1">
    <citation type="submission" date="2020-06" db="EMBL/GenBank/DDBJ databases">
        <authorList>
            <consortium name="Plant Systems Biology data submission"/>
        </authorList>
    </citation>
    <scope>NUCLEOTIDE SEQUENCE</scope>
    <source>
        <strain evidence="4">D6</strain>
    </source>
</reference>
<name>A0A9N8H0M5_9STRA</name>
<dbReference type="Gene3D" id="3.40.225.10">
    <property type="entry name" value="Class II aldolase/adducin N-terminal domain"/>
    <property type="match status" value="2"/>
</dbReference>
<dbReference type="InterPro" id="IPR050197">
    <property type="entry name" value="Aldolase_class_II_sugar_metab"/>
</dbReference>
<dbReference type="GO" id="GO:0046872">
    <property type="term" value="F:metal ion binding"/>
    <property type="evidence" value="ECO:0007669"/>
    <property type="project" value="UniProtKB-KW"/>
</dbReference>
<keyword evidence="5" id="KW-1185">Reference proteome</keyword>
<dbReference type="PANTHER" id="PTHR22789">
    <property type="entry name" value="FUCULOSE PHOSPHATE ALDOLASE"/>
    <property type="match status" value="1"/>
</dbReference>
<dbReference type="GO" id="GO:0019323">
    <property type="term" value="P:pentose catabolic process"/>
    <property type="evidence" value="ECO:0007669"/>
    <property type="project" value="TreeGrafter"/>
</dbReference>
<dbReference type="InterPro" id="IPR036409">
    <property type="entry name" value="Aldolase_II/adducin_N_sf"/>
</dbReference>
<feature type="domain" description="Class II aldolase/adducin N-terminal" evidence="3">
    <location>
        <begin position="245"/>
        <end position="424"/>
    </location>
</feature>
<dbReference type="Proteomes" id="UP001153069">
    <property type="component" value="Unassembled WGS sequence"/>
</dbReference>
<feature type="domain" description="Class II aldolase/adducin N-terminal" evidence="3">
    <location>
        <begin position="19"/>
        <end position="195"/>
    </location>
</feature>
<dbReference type="OrthoDB" id="191080at2759"/>
<evidence type="ECO:0000256" key="1">
    <source>
        <dbReference type="ARBA" id="ARBA00022723"/>
    </source>
</evidence>
<dbReference type="SMART" id="SM01007">
    <property type="entry name" value="Aldolase_II"/>
    <property type="match status" value="2"/>
</dbReference>
<proteinExistence type="predicted"/>
<organism evidence="4 5">
    <name type="scientific">Seminavis robusta</name>
    <dbReference type="NCBI Taxonomy" id="568900"/>
    <lineage>
        <taxon>Eukaryota</taxon>
        <taxon>Sar</taxon>
        <taxon>Stramenopiles</taxon>
        <taxon>Ochrophyta</taxon>
        <taxon>Bacillariophyta</taxon>
        <taxon>Bacillariophyceae</taxon>
        <taxon>Bacillariophycidae</taxon>
        <taxon>Naviculales</taxon>
        <taxon>Naviculaceae</taxon>
        <taxon>Seminavis</taxon>
    </lineage>
</organism>
<protein>
    <submittedName>
        <fullName evidence="4">Tetronate 4-phosphate decarboxylase</fullName>
    </submittedName>
</protein>
<evidence type="ECO:0000256" key="2">
    <source>
        <dbReference type="ARBA" id="ARBA00023239"/>
    </source>
</evidence>
<evidence type="ECO:0000313" key="5">
    <source>
        <dbReference type="Proteomes" id="UP001153069"/>
    </source>
</evidence>
<dbReference type="AlphaFoldDB" id="A0A9N8H0M5"/>
<keyword evidence="1" id="KW-0479">Metal-binding</keyword>
<dbReference type="InterPro" id="IPR001303">
    <property type="entry name" value="Aldolase_II/adducin_N"/>
</dbReference>
<dbReference type="EMBL" id="CAICTM010000023">
    <property type="protein sequence ID" value="CAB9497648.1"/>
    <property type="molecule type" value="Genomic_DNA"/>
</dbReference>
<dbReference type="SUPFAM" id="SSF53639">
    <property type="entry name" value="AraD/HMP-PK domain-like"/>
    <property type="match status" value="2"/>
</dbReference>
<sequence length="531" mass="59763">MSSSLADMSRGNPFVHPRDEIVRVMTRMYNRRLTTVSGGNVSIKDSDGTIWITPGSTDKGDMKREQVVFRRARSTMWEGDLSPSREWPFHTKVLQARPDCNAVLHAHSQTLVAFSVANQVPDTLVSYQAYHLCGTAALSPYKMPGAPELADVICDKIIDHDCVIMENHGVVVCGASLSECYQKFEALEFCARAIVKATMLGGNRRLLNKLDVQSENALREAELKQWKPSFNNRPPITTKESELRTELVKYTKRAYDQGLIITCIGAFSARVGPTQFLITPQRMDRSTLDLEDIMLVDTKTTPAKVYGKPGLQPSKEWKLHGAIYKSLPELQAISLAMPFHFGAYCMTDLDFPTNVHPETYLVCRDVGRISFQESQNYDNVVRYFQEDGHHALIIDNKGVVVTGQSVHRVYDMLEICESTTNVILDAQSLSGFNLMTNEQIEELDRHYFGIGDDGSSEDEEEKKDVVQKPKLLKRASLARKSSHGIRIDGHSLALSDDEDFELFEKKSGHFLRASLVRKSQSLFQYGNPSFH</sequence>
<dbReference type="GO" id="GO:0005829">
    <property type="term" value="C:cytosol"/>
    <property type="evidence" value="ECO:0007669"/>
    <property type="project" value="TreeGrafter"/>
</dbReference>
<evidence type="ECO:0000259" key="3">
    <source>
        <dbReference type="SMART" id="SM01007"/>
    </source>
</evidence>
<evidence type="ECO:0000313" key="4">
    <source>
        <dbReference type="EMBL" id="CAB9497648.1"/>
    </source>
</evidence>
<comment type="caution">
    <text evidence="4">The sequence shown here is derived from an EMBL/GenBank/DDBJ whole genome shotgun (WGS) entry which is preliminary data.</text>
</comment>
<accession>A0A9N8H0M5</accession>
<dbReference type="PANTHER" id="PTHR22789:SF0">
    <property type="entry name" value="3-OXO-TETRONATE 4-PHOSPHATE DECARBOXYLASE-RELATED"/>
    <property type="match status" value="1"/>
</dbReference>
<dbReference type="Pfam" id="PF00596">
    <property type="entry name" value="Aldolase_II"/>
    <property type="match status" value="2"/>
</dbReference>
<keyword evidence="2" id="KW-0456">Lyase</keyword>